<sequence length="146" mass="16526">MTVKASAKQNVFMAGLFLLSLQSHWWQMSPPILKDRFQCFPMALLLHLLEICVIRATSTPNVKMARAAYDHDHDPVSVIQPFASLWGNVETSVRWLQLRVTSTPITVRACQDCNADIFYTTDICACQESDFFSQIHILLTHEALSA</sequence>
<name>A0A6B0UUM9_IXORI</name>
<accession>A0A6B0UUM9</accession>
<dbReference type="EMBL" id="GIFC01011376">
    <property type="protein sequence ID" value="MXU93459.1"/>
    <property type="molecule type" value="Transcribed_RNA"/>
</dbReference>
<dbReference type="AlphaFoldDB" id="A0A6B0UUM9"/>
<reference evidence="1" key="1">
    <citation type="submission" date="2019-12" db="EMBL/GenBank/DDBJ databases">
        <title>An insight into the sialome of adult female Ixodes ricinus ticks feeding for 6 days.</title>
        <authorList>
            <person name="Perner J."/>
            <person name="Ribeiro J.M.C."/>
        </authorList>
    </citation>
    <scope>NUCLEOTIDE SEQUENCE</scope>
    <source>
        <strain evidence="1">Semi-engorged</strain>
        <tissue evidence="1">Salivary glands</tissue>
    </source>
</reference>
<evidence type="ECO:0000313" key="1">
    <source>
        <dbReference type="EMBL" id="MXU93459.1"/>
    </source>
</evidence>
<organism evidence="1">
    <name type="scientific">Ixodes ricinus</name>
    <name type="common">Common tick</name>
    <name type="synonym">Acarus ricinus</name>
    <dbReference type="NCBI Taxonomy" id="34613"/>
    <lineage>
        <taxon>Eukaryota</taxon>
        <taxon>Metazoa</taxon>
        <taxon>Ecdysozoa</taxon>
        <taxon>Arthropoda</taxon>
        <taxon>Chelicerata</taxon>
        <taxon>Arachnida</taxon>
        <taxon>Acari</taxon>
        <taxon>Parasitiformes</taxon>
        <taxon>Ixodida</taxon>
        <taxon>Ixodoidea</taxon>
        <taxon>Ixodidae</taxon>
        <taxon>Ixodinae</taxon>
        <taxon>Ixodes</taxon>
    </lineage>
</organism>
<protein>
    <submittedName>
        <fullName evidence="1">Putative secreted protein</fullName>
    </submittedName>
</protein>
<proteinExistence type="predicted"/>